<evidence type="ECO:0000313" key="2">
    <source>
        <dbReference type="Proteomes" id="UP001283361"/>
    </source>
</evidence>
<dbReference type="EMBL" id="JAWDGP010005584">
    <property type="protein sequence ID" value="KAK3755870.1"/>
    <property type="molecule type" value="Genomic_DNA"/>
</dbReference>
<keyword evidence="2" id="KW-1185">Reference proteome</keyword>
<name>A0AAE0YRJ2_9GAST</name>
<sequence length="75" mass="8383">MKECGYLSHESRQRQGCELIALSSQALVPRGRLSLSTTHARKYSRWRGAAYSNHSLARNICFTAAHPCLFSAESL</sequence>
<organism evidence="1 2">
    <name type="scientific">Elysia crispata</name>
    <name type="common">lettuce slug</name>
    <dbReference type="NCBI Taxonomy" id="231223"/>
    <lineage>
        <taxon>Eukaryota</taxon>
        <taxon>Metazoa</taxon>
        <taxon>Spiralia</taxon>
        <taxon>Lophotrochozoa</taxon>
        <taxon>Mollusca</taxon>
        <taxon>Gastropoda</taxon>
        <taxon>Heterobranchia</taxon>
        <taxon>Euthyneura</taxon>
        <taxon>Panpulmonata</taxon>
        <taxon>Sacoglossa</taxon>
        <taxon>Placobranchoidea</taxon>
        <taxon>Plakobranchidae</taxon>
        <taxon>Elysia</taxon>
    </lineage>
</organism>
<reference evidence="1" key="1">
    <citation type="journal article" date="2023" name="G3 (Bethesda)">
        <title>A reference genome for the long-term kleptoplast-retaining sea slug Elysia crispata morphotype clarki.</title>
        <authorList>
            <person name="Eastman K.E."/>
            <person name="Pendleton A.L."/>
            <person name="Shaikh M.A."/>
            <person name="Suttiyut T."/>
            <person name="Ogas R."/>
            <person name="Tomko P."/>
            <person name="Gavelis G."/>
            <person name="Widhalm J.R."/>
            <person name="Wisecaver J.H."/>
        </authorList>
    </citation>
    <scope>NUCLEOTIDE SEQUENCE</scope>
    <source>
        <strain evidence="1">ECLA1</strain>
    </source>
</reference>
<proteinExistence type="predicted"/>
<evidence type="ECO:0000313" key="1">
    <source>
        <dbReference type="EMBL" id="KAK3755870.1"/>
    </source>
</evidence>
<gene>
    <name evidence="1" type="ORF">RRG08_056139</name>
</gene>
<accession>A0AAE0YRJ2</accession>
<comment type="caution">
    <text evidence="1">The sequence shown here is derived from an EMBL/GenBank/DDBJ whole genome shotgun (WGS) entry which is preliminary data.</text>
</comment>
<protein>
    <submittedName>
        <fullName evidence="1">Uncharacterized protein</fullName>
    </submittedName>
</protein>
<dbReference type="Proteomes" id="UP001283361">
    <property type="component" value="Unassembled WGS sequence"/>
</dbReference>
<dbReference type="AlphaFoldDB" id="A0AAE0YRJ2"/>